<keyword evidence="2" id="KW-1185">Reference proteome</keyword>
<reference evidence="1 2" key="2">
    <citation type="journal article" date="2022" name="Mol. Ecol. Resour.">
        <title>The genomes of chicory, endive, great burdock and yacon provide insights into Asteraceae paleo-polyploidization history and plant inulin production.</title>
        <authorList>
            <person name="Fan W."/>
            <person name="Wang S."/>
            <person name="Wang H."/>
            <person name="Wang A."/>
            <person name="Jiang F."/>
            <person name="Liu H."/>
            <person name="Zhao H."/>
            <person name="Xu D."/>
            <person name="Zhang Y."/>
        </authorList>
    </citation>
    <scope>NUCLEOTIDE SEQUENCE [LARGE SCALE GENOMIC DNA]</scope>
    <source>
        <strain evidence="2">cv. Yunnan</strain>
        <tissue evidence="1">Leaves</tissue>
    </source>
</reference>
<evidence type="ECO:0000313" key="1">
    <source>
        <dbReference type="EMBL" id="KAI3783375.1"/>
    </source>
</evidence>
<gene>
    <name evidence="1" type="ORF">L1987_42454</name>
</gene>
<sequence>MTEHDKFEKAKIMYQSLEKCNFQFERCWHLLKDQPKWISHTKKDDVKQRKTMNSSSSDKDDVLEMGNVTENEVIELDRPMGRKAEKGKRKAQGGQTEEIIQLRKMKYTLLEESRAQEKEFYRLKAEKMEYDKDKEQNKIRQEDERLRLEAEKLELTKKESDQ</sequence>
<evidence type="ECO:0000313" key="2">
    <source>
        <dbReference type="Proteomes" id="UP001056120"/>
    </source>
</evidence>
<comment type="caution">
    <text evidence="1">The sequence shown here is derived from an EMBL/GenBank/DDBJ whole genome shotgun (WGS) entry which is preliminary data.</text>
</comment>
<dbReference type="Proteomes" id="UP001056120">
    <property type="component" value="Linkage Group LG14"/>
</dbReference>
<reference evidence="2" key="1">
    <citation type="journal article" date="2022" name="Mol. Ecol. Resour.">
        <title>The genomes of chicory, endive, great burdock and yacon provide insights into Asteraceae palaeo-polyploidization history and plant inulin production.</title>
        <authorList>
            <person name="Fan W."/>
            <person name="Wang S."/>
            <person name="Wang H."/>
            <person name="Wang A."/>
            <person name="Jiang F."/>
            <person name="Liu H."/>
            <person name="Zhao H."/>
            <person name="Xu D."/>
            <person name="Zhang Y."/>
        </authorList>
    </citation>
    <scope>NUCLEOTIDE SEQUENCE [LARGE SCALE GENOMIC DNA]</scope>
    <source>
        <strain evidence="2">cv. Yunnan</strain>
    </source>
</reference>
<name>A0ACB9GIT7_9ASTR</name>
<organism evidence="1 2">
    <name type="scientific">Smallanthus sonchifolius</name>
    <dbReference type="NCBI Taxonomy" id="185202"/>
    <lineage>
        <taxon>Eukaryota</taxon>
        <taxon>Viridiplantae</taxon>
        <taxon>Streptophyta</taxon>
        <taxon>Embryophyta</taxon>
        <taxon>Tracheophyta</taxon>
        <taxon>Spermatophyta</taxon>
        <taxon>Magnoliopsida</taxon>
        <taxon>eudicotyledons</taxon>
        <taxon>Gunneridae</taxon>
        <taxon>Pentapetalae</taxon>
        <taxon>asterids</taxon>
        <taxon>campanulids</taxon>
        <taxon>Asterales</taxon>
        <taxon>Asteraceae</taxon>
        <taxon>Asteroideae</taxon>
        <taxon>Heliantheae alliance</taxon>
        <taxon>Millerieae</taxon>
        <taxon>Smallanthus</taxon>
    </lineage>
</organism>
<protein>
    <submittedName>
        <fullName evidence="1">Uncharacterized protein</fullName>
    </submittedName>
</protein>
<proteinExistence type="predicted"/>
<accession>A0ACB9GIT7</accession>
<dbReference type="EMBL" id="CM042031">
    <property type="protein sequence ID" value="KAI3783375.1"/>
    <property type="molecule type" value="Genomic_DNA"/>
</dbReference>